<organism evidence="2 3">
    <name type="scientific">Catenulispora subtropica</name>
    <dbReference type="NCBI Taxonomy" id="450798"/>
    <lineage>
        <taxon>Bacteria</taxon>
        <taxon>Bacillati</taxon>
        <taxon>Actinomycetota</taxon>
        <taxon>Actinomycetes</taxon>
        <taxon>Catenulisporales</taxon>
        <taxon>Catenulisporaceae</taxon>
        <taxon>Catenulispora</taxon>
    </lineage>
</organism>
<dbReference type="EMBL" id="BAAAQM010000009">
    <property type="protein sequence ID" value="GAA1963501.1"/>
    <property type="molecule type" value="Genomic_DNA"/>
</dbReference>
<comment type="caution">
    <text evidence="2">The sequence shown here is derived from an EMBL/GenBank/DDBJ whole genome shotgun (WGS) entry which is preliminary data.</text>
</comment>
<keyword evidence="3" id="KW-1185">Reference proteome</keyword>
<dbReference type="Proteomes" id="UP001499854">
    <property type="component" value="Unassembled WGS sequence"/>
</dbReference>
<evidence type="ECO:0000313" key="2">
    <source>
        <dbReference type="EMBL" id="GAA1963501.1"/>
    </source>
</evidence>
<evidence type="ECO:0000313" key="3">
    <source>
        <dbReference type="Proteomes" id="UP001499854"/>
    </source>
</evidence>
<evidence type="ECO:0000256" key="1">
    <source>
        <dbReference type="SAM" id="MobiDB-lite"/>
    </source>
</evidence>
<gene>
    <name evidence="2" type="ORF">GCM10009838_20690</name>
</gene>
<reference evidence="2 3" key="1">
    <citation type="journal article" date="2019" name="Int. J. Syst. Evol. Microbiol.">
        <title>The Global Catalogue of Microorganisms (GCM) 10K type strain sequencing project: providing services to taxonomists for standard genome sequencing and annotation.</title>
        <authorList>
            <consortium name="The Broad Institute Genomics Platform"/>
            <consortium name="The Broad Institute Genome Sequencing Center for Infectious Disease"/>
            <person name="Wu L."/>
            <person name="Ma J."/>
        </authorList>
    </citation>
    <scope>NUCLEOTIDE SEQUENCE [LARGE SCALE GENOMIC DNA]</scope>
    <source>
        <strain evidence="2 3">JCM 16013</strain>
    </source>
</reference>
<proteinExistence type="predicted"/>
<accession>A0ABN2R4L0</accession>
<name>A0ABN2R4L0_9ACTN</name>
<feature type="region of interest" description="Disordered" evidence="1">
    <location>
        <begin position="1"/>
        <end position="26"/>
    </location>
</feature>
<sequence length="83" mass="8792">MVRLGLVTTSAPRDAEDPTPGGAGPDRCAVDPLAWDTPPADEAELLARMDHELALMGYVDLTRRAPVLAVDLDPQGNAGAWLQ</sequence>
<protein>
    <submittedName>
        <fullName evidence="2">Uncharacterized protein</fullName>
    </submittedName>
</protein>